<protein>
    <submittedName>
        <fullName evidence="2">Uncharacterized protein</fullName>
    </submittedName>
</protein>
<feature type="region of interest" description="Disordered" evidence="1">
    <location>
        <begin position="1"/>
        <end position="33"/>
    </location>
</feature>
<comment type="caution">
    <text evidence="2">The sequence shown here is derived from an EMBL/GenBank/DDBJ whole genome shotgun (WGS) entry which is preliminary data.</text>
</comment>
<dbReference type="Proteomes" id="UP001162156">
    <property type="component" value="Unassembled WGS sequence"/>
</dbReference>
<evidence type="ECO:0000256" key="1">
    <source>
        <dbReference type="SAM" id="MobiDB-lite"/>
    </source>
</evidence>
<evidence type="ECO:0000313" key="3">
    <source>
        <dbReference type="Proteomes" id="UP001162156"/>
    </source>
</evidence>
<accession>A0AAV8XCA5</accession>
<proteinExistence type="predicted"/>
<dbReference type="AlphaFoldDB" id="A0AAV8XCA5"/>
<evidence type="ECO:0000313" key="2">
    <source>
        <dbReference type="EMBL" id="KAJ8936546.1"/>
    </source>
</evidence>
<dbReference type="EMBL" id="JANEYF010003408">
    <property type="protein sequence ID" value="KAJ8936546.1"/>
    <property type="molecule type" value="Genomic_DNA"/>
</dbReference>
<name>A0AAV8XCA5_9CUCU</name>
<sequence length="195" mass="21174">MVLSSNRNALDVTASKDLSKAGTTEKSQPVKSVSPVPYNTVSIVPVTTGSRSAQIKESVPDKPPQLVCPGKEVPRPFFSIPCAATKECAFLGRGILCCDGRCLRGVQPPKPEPKHSPIRNLVSYMQCTPPPPPLLDLFPKPCETPLDCFPNLCCQEGGKRFCRPPKRSLFALLAGIGQRLIPARAARRLIERITT</sequence>
<feature type="compositionally biased region" description="Polar residues" evidence="1">
    <location>
        <begin position="21"/>
        <end position="33"/>
    </location>
</feature>
<keyword evidence="3" id="KW-1185">Reference proteome</keyword>
<gene>
    <name evidence="2" type="ORF">NQ314_012286</name>
</gene>
<organism evidence="2 3">
    <name type="scientific">Rhamnusium bicolor</name>
    <dbReference type="NCBI Taxonomy" id="1586634"/>
    <lineage>
        <taxon>Eukaryota</taxon>
        <taxon>Metazoa</taxon>
        <taxon>Ecdysozoa</taxon>
        <taxon>Arthropoda</taxon>
        <taxon>Hexapoda</taxon>
        <taxon>Insecta</taxon>
        <taxon>Pterygota</taxon>
        <taxon>Neoptera</taxon>
        <taxon>Endopterygota</taxon>
        <taxon>Coleoptera</taxon>
        <taxon>Polyphaga</taxon>
        <taxon>Cucujiformia</taxon>
        <taxon>Chrysomeloidea</taxon>
        <taxon>Cerambycidae</taxon>
        <taxon>Lepturinae</taxon>
        <taxon>Rhagiini</taxon>
        <taxon>Rhamnusium</taxon>
    </lineage>
</organism>
<reference evidence="2" key="1">
    <citation type="journal article" date="2023" name="Insect Mol. Biol.">
        <title>Genome sequencing provides insights into the evolution of gene families encoding plant cell wall-degrading enzymes in longhorned beetles.</title>
        <authorList>
            <person name="Shin N.R."/>
            <person name="Okamura Y."/>
            <person name="Kirsch R."/>
            <person name="Pauchet Y."/>
        </authorList>
    </citation>
    <scope>NUCLEOTIDE SEQUENCE</scope>
    <source>
        <strain evidence="2">RBIC_L_NR</strain>
    </source>
</reference>